<dbReference type="InterPro" id="IPR006186">
    <property type="entry name" value="Ser/Thr-sp_prot-phosphatase"/>
</dbReference>
<dbReference type="InterPro" id="IPR029052">
    <property type="entry name" value="Metallo-depent_PP-like"/>
</dbReference>
<keyword evidence="1" id="KW-0378">Hydrolase</keyword>
<dbReference type="InterPro" id="IPR004843">
    <property type="entry name" value="Calcineurin-like_PHP"/>
</dbReference>
<dbReference type="Pfam" id="PF00149">
    <property type="entry name" value="Metallophos"/>
    <property type="match status" value="1"/>
</dbReference>
<dbReference type="SUPFAM" id="SSF56300">
    <property type="entry name" value="Metallo-dependent phosphatases"/>
    <property type="match status" value="1"/>
</dbReference>
<reference evidence="2" key="1">
    <citation type="submission" date="2015-06" db="EMBL/GenBank/DDBJ databases">
        <authorList>
            <person name="Radhakrishnan Rajesh"/>
            <person name="Underwood Anthony"/>
            <person name="Al-Shahib Ali"/>
        </authorList>
    </citation>
    <scope>NUCLEOTIDE SEQUENCE [LARGE SCALE GENOMIC DNA]</scope>
    <source>
        <strain evidence="2">P19_London_7_VIM_2_05_10</strain>
    </source>
</reference>
<dbReference type="PANTHER" id="PTHR42850">
    <property type="entry name" value="METALLOPHOSPHOESTERASE"/>
    <property type="match status" value="1"/>
</dbReference>
<accession>A0A509JHI0</accession>
<evidence type="ECO:0000313" key="2">
    <source>
        <dbReference type="Proteomes" id="UP000045039"/>
    </source>
</evidence>
<dbReference type="Proteomes" id="UP000045039">
    <property type="component" value="Unassembled WGS sequence"/>
</dbReference>
<dbReference type="PANTHER" id="PTHR42850:SF10">
    <property type="entry name" value="SERINE_THREONINE-PROTEIN PHOSPHATASE 1"/>
    <property type="match status" value="1"/>
</dbReference>
<dbReference type="GO" id="GO:0004722">
    <property type="term" value="F:protein serine/threonine phosphatase activity"/>
    <property type="evidence" value="ECO:0007669"/>
    <property type="project" value="UniProtKB-EC"/>
</dbReference>
<name>A0A509JHI0_PSEAI</name>
<dbReference type="PROSITE" id="PS00125">
    <property type="entry name" value="SER_THR_PHOSPHATASE"/>
    <property type="match status" value="1"/>
</dbReference>
<dbReference type="EMBL" id="CVVU01000245">
    <property type="protein sequence ID" value="CRP81878.1"/>
    <property type="molecule type" value="Genomic_DNA"/>
</dbReference>
<comment type="caution">
    <text evidence="1">The sequence shown here is derived from an EMBL/GenBank/DDBJ whole genome shotgun (WGS) entry which is preliminary data.</text>
</comment>
<protein>
    <submittedName>
        <fullName evidence="1">Serine/threonine-protein phosphatase 1</fullName>
        <ecNumber evidence="1">3.1.3.16</ecNumber>
    </submittedName>
</protein>
<proteinExistence type="predicted"/>
<gene>
    <name evidence="1" type="primary">pphA</name>
    <name evidence="1" type="ORF">PAERUG_P19_London_7_VIM_2_05_10_05663</name>
</gene>
<sequence length="279" mass="30971">MRRQFKEQPRLVKRVAVNVTGRDFVCGDIHGAYDLVLQAMREAQFSPTHDRLFVVGDLIDRGPGSHRCARFLAQPYVHAVRGNHEDMLLQLYPEDSPPPPDSLLEWAARQNGFGWWLATDGDTRRAIIEAVRRLPIAIEVQTSRGTVGIVHADIPLGLTWQSFLSLVESGNAKTIESALWSRERLNRRDESGVHGVGRLFVGHTPQWEGLQRLGNVYAVDTGGVFAELDSDRWPGARFTFANLAMATSSLTRLAPGAGLVDTRDGDVPDTPFGNYTTSR</sequence>
<dbReference type="RefSeq" id="WP_023442590.1">
    <property type="nucleotide sequence ID" value="NZ_CAADQX010000143.1"/>
</dbReference>
<organism evidence="1 2">
    <name type="scientific">Pseudomonas aeruginosa</name>
    <dbReference type="NCBI Taxonomy" id="287"/>
    <lineage>
        <taxon>Bacteria</taxon>
        <taxon>Pseudomonadati</taxon>
        <taxon>Pseudomonadota</taxon>
        <taxon>Gammaproteobacteria</taxon>
        <taxon>Pseudomonadales</taxon>
        <taxon>Pseudomonadaceae</taxon>
        <taxon>Pseudomonas</taxon>
    </lineage>
</organism>
<dbReference type="Gene3D" id="3.60.21.10">
    <property type="match status" value="1"/>
</dbReference>
<dbReference type="GO" id="GO:0005737">
    <property type="term" value="C:cytoplasm"/>
    <property type="evidence" value="ECO:0007669"/>
    <property type="project" value="TreeGrafter"/>
</dbReference>
<dbReference type="InterPro" id="IPR050126">
    <property type="entry name" value="Ap4A_hydrolase"/>
</dbReference>
<evidence type="ECO:0000313" key="1">
    <source>
        <dbReference type="EMBL" id="CRP81878.1"/>
    </source>
</evidence>
<dbReference type="GO" id="GO:0110154">
    <property type="term" value="P:RNA decapping"/>
    <property type="evidence" value="ECO:0007669"/>
    <property type="project" value="TreeGrafter"/>
</dbReference>
<dbReference type="GO" id="GO:0008803">
    <property type="term" value="F:bis(5'-nucleosyl)-tetraphosphatase (symmetrical) activity"/>
    <property type="evidence" value="ECO:0007669"/>
    <property type="project" value="TreeGrafter"/>
</dbReference>
<dbReference type="EC" id="3.1.3.16" evidence="1"/>
<dbReference type="AlphaFoldDB" id="A0A509JHI0"/>